<evidence type="ECO:0000256" key="1">
    <source>
        <dbReference type="ARBA" id="ARBA00022448"/>
    </source>
</evidence>
<dbReference type="PANTHER" id="PTHR45772:SF9">
    <property type="entry name" value="CONSERVED COMPONENT OF ABC TRANSPORTER FOR NATURAL AMINO ACIDS"/>
    <property type="match status" value="1"/>
</dbReference>
<name>A0ABX5J5V1_9RHOB</name>
<sequence>MTGTPLLTATDLRVSYGAFEVIKGVSLSVDAGDALAIIGPNGAGKSTLFKALTGEISCRSGEVRFLGKDVTALPAHLRTAEGMGRTFQVSRVFLELTALANVIVALESRQRCKKRGQGRWWRAAPEPALVEEAGHLLSQLGIAHLRHEVAATISHGDRKRLELALALALDPLILMLDEPTAGMAPADRMHIVDLILSIRAEKGVAVIMTEHDMDVIFSISERVMVLNYGEVIAAGTVDEVRNSQTVREVYLGKDMYHAEG</sequence>
<dbReference type="InterPro" id="IPR027417">
    <property type="entry name" value="P-loop_NTPase"/>
</dbReference>
<dbReference type="PROSITE" id="PS00211">
    <property type="entry name" value="ABC_TRANSPORTER_1"/>
    <property type="match status" value="1"/>
</dbReference>
<dbReference type="RefSeq" id="WP_069330444.1">
    <property type="nucleotide sequence ID" value="NZ_JAYFRT010000010.1"/>
</dbReference>
<dbReference type="Pfam" id="PF00005">
    <property type="entry name" value="ABC_tran"/>
    <property type="match status" value="1"/>
</dbReference>
<dbReference type="Gene3D" id="3.40.50.300">
    <property type="entry name" value="P-loop containing nucleotide triphosphate hydrolases"/>
    <property type="match status" value="1"/>
</dbReference>
<evidence type="ECO:0000256" key="2">
    <source>
        <dbReference type="ARBA" id="ARBA00022741"/>
    </source>
</evidence>
<evidence type="ECO:0000256" key="3">
    <source>
        <dbReference type="ARBA" id="ARBA00022840"/>
    </source>
</evidence>
<dbReference type="InterPro" id="IPR003439">
    <property type="entry name" value="ABC_transporter-like_ATP-bd"/>
</dbReference>
<keyword evidence="2" id="KW-0547">Nucleotide-binding</keyword>
<dbReference type="CDD" id="cd03219">
    <property type="entry name" value="ABC_Mj1267_LivG_branched"/>
    <property type="match status" value="1"/>
</dbReference>
<evidence type="ECO:0000259" key="4">
    <source>
        <dbReference type="PROSITE" id="PS50893"/>
    </source>
</evidence>
<dbReference type="InterPro" id="IPR032823">
    <property type="entry name" value="BCA_ABC_TP_C"/>
</dbReference>
<gene>
    <name evidence="5" type="ORF">C8J29_108113</name>
</gene>
<dbReference type="SMART" id="SM00382">
    <property type="entry name" value="AAA"/>
    <property type="match status" value="1"/>
</dbReference>
<dbReference type="InterPro" id="IPR051120">
    <property type="entry name" value="ABC_AA/LPS_Transport"/>
</dbReference>
<dbReference type="InterPro" id="IPR017871">
    <property type="entry name" value="ABC_transporter-like_CS"/>
</dbReference>
<comment type="caution">
    <text evidence="5">The sequence shown here is derived from an EMBL/GenBank/DDBJ whole genome shotgun (WGS) entry which is preliminary data.</text>
</comment>
<accession>A0ABX5J5V1</accession>
<dbReference type="Proteomes" id="UP000240800">
    <property type="component" value="Unassembled WGS sequence"/>
</dbReference>
<reference evidence="5 6" key="1">
    <citation type="submission" date="2018-04" db="EMBL/GenBank/DDBJ databases">
        <title>Genomic Encyclopedia of Type Strains, Phase III (KMG-III): the genomes of soil and plant-associated and newly described type strains.</title>
        <authorList>
            <person name="Whitman W."/>
        </authorList>
    </citation>
    <scope>NUCLEOTIDE SEQUENCE [LARGE SCALE GENOMIC DNA]</scope>
    <source>
        <strain evidence="5 6">JA192</strain>
    </source>
</reference>
<keyword evidence="3 5" id="KW-0067">ATP-binding</keyword>
<evidence type="ECO:0000313" key="6">
    <source>
        <dbReference type="Proteomes" id="UP000240800"/>
    </source>
</evidence>
<dbReference type="GO" id="GO:0005524">
    <property type="term" value="F:ATP binding"/>
    <property type="evidence" value="ECO:0007669"/>
    <property type="project" value="UniProtKB-KW"/>
</dbReference>
<organism evidence="5 6">
    <name type="scientific">Cereibacter johrii</name>
    <dbReference type="NCBI Taxonomy" id="445629"/>
    <lineage>
        <taxon>Bacteria</taxon>
        <taxon>Pseudomonadati</taxon>
        <taxon>Pseudomonadota</taxon>
        <taxon>Alphaproteobacteria</taxon>
        <taxon>Rhodobacterales</taxon>
        <taxon>Paracoccaceae</taxon>
        <taxon>Cereibacter</taxon>
    </lineage>
</organism>
<proteinExistence type="predicted"/>
<feature type="domain" description="ABC transporter" evidence="4">
    <location>
        <begin position="7"/>
        <end position="253"/>
    </location>
</feature>
<dbReference type="EMBL" id="PZZW01000008">
    <property type="protein sequence ID" value="PTM76515.1"/>
    <property type="molecule type" value="Genomic_DNA"/>
</dbReference>
<dbReference type="PROSITE" id="PS50893">
    <property type="entry name" value="ABC_TRANSPORTER_2"/>
    <property type="match status" value="1"/>
</dbReference>
<protein>
    <submittedName>
        <fullName evidence="5">Amino acid/amide ABC transporter ATP-binding protein 1 (HAAT family)</fullName>
    </submittedName>
</protein>
<keyword evidence="1" id="KW-0813">Transport</keyword>
<dbReference type="SUPFAM" id="SSF52540">
    <property type="entry name" value="P-loop containing nucleoside triphosphate hydrolases"/>
    <property type="match status" value="1"/>
</dbReference>
<dbReference type="Pfam" id="PF12399">
    <property type="entry name" value="BCA_ABC_TP_C"/>
    <property type="match status" value="1"/>
</dbReference>
<dbReference type="PANTHER" id="PTHR45772">
    <property type="entry name" value="CONSERVED COMPONENT OF ABC TRANSPORTER FOR NATURAL AMINO ACIDS-RELATED"/>
    <property type="match status" value="1"/>
</dbReference>
<dbReference type="InterPro" id="IPR003593">
    <property type="entry name" value="AAA+_ATPase"/>
</dbReference>
<evidence type="ECO:0000313" key="5">
    <source>
        <dbReference type="EMBL" id="PTM76515.1"/>
    </source>
</evidence>
<keyword evidence="6" id="KW-1185">Reference proteome</keyword>